<evidence type="ECO:0000313" key="2">
    <source>
        <dbReference type="EMBL" id="VAW82690.1"/>
    </source>
</evidence>
<protein>
    <submittedName>
        <fullName evidence="2">Uncharacterized protein</fullName>
    </submittedName>
</protein>
<feature type="transmembrane region" description="Helical" evidence="1">
    <location>
        <begin position="40"/>
        <end position="58"/>
    </location>
</feature>
<accession>A0A3B0Z167</accession>
<keyword evidence="1" id="KW-0812">Transmembrane</keyword>
<evidence type="ECO:0000256" key="1">
    <source>
        <dbReference type="SAM" id="Phobius"/>
    </source>
</evidence>
<keyword evidence="1" id="KW-1133">Transmembrane helix</keyword>
<feature type="transmembrane region" description="Helical" evidence="1">
    <location>
        <begin position="15"/>
        <end position="33"/>
    </location>
</feature>
<organism evidence="2">
    <name type="scientific">hydrothermal vent metagenome</name>
    <dbReference type="NCBI Taxonomy" id="652676"/>
    <lineage>
        <taxon>unclassified sequences</taxon>
        <taxon>metagenomes</taxon>
        <taxon>ecological metagenomes</taxon>
    </lineage>
</organism>
<proteinExistence type="predicted"/>
<dbReference type="AlphaFoldDB" id="A0A3B0Z167"/>
<dbReference type="EMBL" id="UOFK01000328">
    <property type="protein sequence ID" value="VAW82690.1"/>
    <property type="molecule type" value="Genomic_DNA"/>
</dbReference>
<gene>
    <name evidence="2" type="ORF">MNBD_GAMMA13-1475</name>
</gene>
<keyword evidence="1" id="KW-0472">Membrane</keyword>
<sequence length="60" mass="6583">MNSVLLTGCCMSGEIKYWPLLMGWTIVTLLLLYGWKRQAIFAAAGMLIVSYAVLSAGLGW</sequence>
<reference evidence="2" key="1">
    <citation type="submission" date="2018-06" db="EMBL/GenBank/DDBJ databases">
        <authorList>
            <person name="Zhirakovskaya E."/>
        </authorList>
    </citation>
    <scope>NUCLEOTIDE SEQUENCE</scope>
</reference>
<name>A0A3B0Z167_9ZZZZ</name>